<dbReference type="EMBL" id="JAWHQM010000058">
    <property type="protein sequence ID" value="KAK5635853.1"/>
    <property type="molecule type" value="Genomic_DNA"/>
</dbReference>
<feature type="region of interest" description="Disordered" evidence="1">
    <location>
        <begin position="55"/>
        <end position="76"/>
    </location>
</feature>
<dbReference type="Proteomes" id="UP001305414">
    <property type="component" value="Unassembled WGS sequence"/>
</dbReference>
<evidence type="ECO:0000313" key="3">
    <source>
        <dbReference type="Proteomes" id="UP001305414"/>
    </source>
</evidence>
<sequence length="76" mass="8088">MRPQAWVQAMPMADSILTADSPRSFEDAAAAAGQPKTTPECQPLTRRSAPWIAIPERGPVSNPAMAAMRKSIPGTV</sequence>
<reference evidence="2 3" key="1">
    <citation type="submission" date="2023-10" db="EMBL/GenBank/DDBJ databases">
        <title>Draft genome sequence of Xylaria bambusicola isolate GMP-LS, the root and basal stem rot pathogen of sugarcane in Indonesia.</title>
        <authorList>
            <person name="Selvaraj P."/>
            <person name="Muralishankar V."/>
            <person name="Muruganantham S."/>
            <person name="Sp S."/>
            <person name="Haryani S."/>
            <person name="Lau K.J.X."/>
            <person name="Naqvi N.I."/>
        </authorList>
    </citation>
    <scope>NUCLEOTIDE SEQUENCE [LARGE SCALE GENOMIC DNA]</scope>
    <source>
        <strain evidence="2">GMP-LS</strain>
    </source>
</reference>
<dbReference type="AlphaFoldDB" id="A0AAN7UYC9"/>
<accession>A0AAN7UYC9</accession>
<comment type="caution">
    <text evidence="2">The sequence shown here is derived from an EMBL/GenBank/DDBJ whole genome shotgun (WGS) entry which is preliminary data.</text>
</comment>
<evidence type="ECO:0000313" key="2">
    <source>
        <dbReference type="EMBL" id="KAK5635853.1"/>
    </source>
</evidence>
<protein>
    <submittedName>
        <fullName evidence="2">Uncharacterized protein</fullName>
    </submittedName>
</protein>
<gene>
    <name evidence="2" type="ORF">RRF57_011565</name>
</gene>
<evidence type="ECO:0000256" key="1">
    <source>
        <dbReference type="SAM" id="MobiDB-lite"/>
    </source>
</evidence>
<name>A0AAN7UYC9_9PEZI</name>
<keyword evidence="3" id="KW-1185">Reference proteome</keyword>
<organism evidence="2 3">
    <name type="scientific">Xylaria bambusicola</name>
    <dbReference type="NCBI Taxonomy" id="326684"/>
    <lineage>
        <taxon>Eukaryota</taxon>
        <taxon>Fungi</taxon>
        <taxon>Dikarya</taxon>
        <taxon>Ascomycota</taxon>
        <taxon>Pezizomycotina</taxon>
        <taxon>Sordariomycetes</taxon>
        <taxon>Xylariomycetidae</taxon>
        <taxon>Xylariales</taxon>
        <taxon>Xylariaceae</taxon>
        <taxon>Xylaria</taxon>
    </lineage>
</organism>
<proteinExistence type="predicted"/>